<dbReference type="Proteomes" id="UP000663699">
    <property type="component" value="Chromosome 9"/>
</dbReference>
<dbReference type="CDD" id="cd11286">
    <property type="entry name" value="ADF_cofilin_like"/>
    <property type="match status" value="1"/>
</dbReference>
<evidence type="ECO:0000259" key="6">
    <source>
        <dbReference type="PROSITE" id="PS51263"/>
    </source>
</evidence>
<dbReference type="SMART" id="SM00102">
    <property type="entry name" value="ADF"/>
    <property type="match status" value="1"/>
</dbReference>
<dbReference type="Gene3D" id="3.40.20.10">
    <property type="entry name" value="Severin"/>
    <property type="match status" value="1"/>
</dbReference>
<dbReference type="InterPro" id="IPR017904">
    <property type="entry name" value="ADF/Cofilin"/>
</dbReference>
<dbReference type="GO" id="GO:0030042">
    <property type="term" value="P:actin filament depolymerization"/>
    <property type="evidence" value="ECO:0007669"/>
    <property type="project" value="InterPro"/>
</dbReference>
<comment type="subcellular location">
    <subcellularLocation>
        <location evidence="1">Nucleus matrix</location>
    </subcellularLocation>
</comment>
<evidence type="ECO:0000256" key="2">
    <source>
        <dbReference type="ARBA" id="ARBA00006844"/>
    </source>
</evidence>
<reference evidence="7" key="1">
    <citation type="submission" date="2020-06" db="EMBL/GenBank/DDBJ databases">
        <title>Genomes of multiple members of Pneumocystis genus reveal paths to human pathogen Pneumocystis jirovecii.</title>
        <authorList>
            <person name="Cisse O.H."/>
            <person name="Ma L."/>
            <person name="Dekker J."/>
            <person name="Khil P."/>
            <person name="Jo J."/>
            <person name="Brenchley J."/>
            <person name="Blair R."/>
            <person name="Pahar B."/>
            <person name="Chabe M."/>
            <person name="Van Rompay K.A."/>
            <person name="Keesler R."/>
            <person name="Sukura A."/>
            <person name="Hirsch V."/>
            <person name="Kutty G."/>
            <person name="Liu Y."/>
            <person name="Peng L."/>
            <person name="Chen J."/>
            <person name="Song J."/>
            <person name="Weissenbacher-Lang C."/>
            <person name="Xu J."/>
            <person name="Upham N.S."/>
            <person name="Stajich J.E."/>
            <person name="Cuomo C.A."/>
            <person name="Cushion M.T."/>
            <person name="Kovacs J.A."/>
        </authorList>
    </citation>
    <scope>NUCLEOTIDE SEQUENCE</scope>
    <source>
        <strain evidence="7">2A</strain>
    </source>
</reference>
<feature type="domain" description="ADF-H" evidence="6">
    <location>
        <begin position="5"/>
        <end position="136"/>
    </location>
</feature>
<comment type="similarity">
    <text evidence="2">Belongs to the actin-binding proteins ADF family.</text>
</comment>
<gene>
    <name evidence="7" type="ORF">MERGE_003203</name>
</gene>
<keyword evidence="4" id="KW-0009">Actin-binding</keyword>
<evidence type="ECO:0000256" key="3">
    <source>
        <dbReference type="ARBA" id="ARBA00015630"/>
    </source>
</evidence>
<dbReference type="GO" id="GO:0003779">
    <property type="term" value="F:actin binding"/>
    <property type="evidence" value="ECO:0007669"/>
    <property type="project" value="UniProtKB-KW"/>
</dbReference>
<name>A0A899FZT9_9ASCO</name>
<proteinExistence type="inferred from homology"/>
<evidence type="ECO:0000256" key="1">
    <source>
        <dbReference type="ARBA" id="ARBA00004109"/>
    </source>
</evidence>
<sequence>MSKSGVQVSDECLESFHQLKHGKSIKYIIFSINDGKTHIIVEKTSNGSDYEEFIKDLPENDCRYAVYDFEYELKGEGRRKKICFFIWSPDISPIKSKMLYASSKDALRRALSGISIEVQATDISEIVYESVIEKVCRRSVG</sequence>
<dbReference type="SUPFAM" id="SSF55753">
    <property type="entry name" value="Actin depolymerizing proteins"/>
    <property type="match status" value="1"/>
</dbReference>
<dbReference type="OrthoDB" id="10249245at2759"/>
<evidence type="ECO:0000256" key="4">
    <source>
        <dbReference type="ARBA" id="ARBA00023203"/>
    </source>
</evidence>
<dbReference type="GO" id="GO:0015629">
    <property type="term" value="C:actin cytoskeleton"/>
    <property type="evidence" value="ECO:0007669"/>
    <property type="project" value="InterPro"/>
</dbReference>
<evidence type="ECO:0000256" key="5">
    <source>
        <dbReference type="ARBA" id="ARBA00032427"/>
    </source>
</evidence>
<dbReference type="AlphaFoldDB" id="A0A899FZT9"/>
<protein>
    <recommendedName>
        <fullName evidence="3">Cofilin</fullName>
    </recommendedName>
    <alternativeName>
        <fullName evidence="5">Actin-depolymerizing factor 1</fullName>
    </alternativeName>
</protein>
<dbReference type="PANTHER" id="PTHR11913">
    <property type="entry name" value="COFILIN-RELATED"/>
    <property type="match status" value="1"/>
</dbReference>
<evidence type="ECO:0000313" key="7">
    <source>
        <dbReference type="EMBL" id="QSL66066.1"/>
    </source>
</evidence>
<evidence type="ECO:0000313" key="8">
    <source>
        <dbReference type="Proteomes" id="UP000663699"/>
    </source>
</evidence>
<dbReference type="GO" id="GO:0016363">
    <property type="term" value="C:nuclear matrix"/>
    <property type="evidence" value="ECO:0007669"/>
    <property type="project" value="UniProtKB-SubCell"/>
</dbReference>
<organism evidence="7 8">
    <name type="scientific">Pneumocystis wakefieldiae</name>
    <dbReference type="NCBI Taxonomy" id="38082"/>
    <lineage>
        <taxon>Eukaryota</taxon>
        <taxon>Fungi</taxon>
        <taxon>Dikarya</taxon>
        <taxon>Ascomycota</taxon>
        <taxon>Taphrinomycotina</taxon>
        <taxon>Pneumocystomycetes</taxon>
        <taxon>Pneumocystaceae</taxon>
        <taxon>Pneumocystis</taxon>
    </lineage>
</organism>
<dbReference type="InterPro" id="IPR002108">
    <property type="entry name" value="ADF-H"/>
</dbReference>
<dbReference type="EMBL" id="CP054540">
    <property type="protein sequence ID" value="QSL66066.1"/>
    <property type="molecule type" value="Genomic_DNA"/>
</dbReference>
<accession>A0A899FZT9</accession>
<keyword evidence="8" id="KW-1185">Reference proteome</keyword>
<dbReference type="PROSITE" id="PS51263">
    <property type="entry name" value="ADF_H"/>
    <property type="match status" value="1"/>
</dbReference>
<dbReference type="InterPro" id="IPR029006">
    <property type="entry name" value="ADF-H/Gelsolin-like_dom_sf"/>
</dbReference>
<dbReference type="Pfam" id="PF00241">
    <property type="entry name" value="Cofilin_ADF"/>
    <property type="match status" value="1"/>
</dbReference>